<gene>
    <name evidence="2" type="ORF">GCM10009547_32810</name>
</gene>
<protein>
    <submittedName>
        <fullName evidence="2">Uncharacterized protein</fullName>
    </submittedName>
</protein>
<sequence>MTTPASTRTTTDLTDITPTSTGPLEILPTANGPGRSEWPMPGRTGFGGTGPSRRRPRFGGARTV</sequence>
<dbReference type="EMBL" id="BAAAHE010000027">
    <property type="protein sequence ID" value="GAA0626764.1"/>
    <property type="molecule type" value="Genomic_DNA"/>
</dbReference>
<proteinExistence type="predicted"/>
<reference evidence="2 3" key="1">
    <citation type="journal article" date="2019" name="Int. J. Syst. Evol. Microbiol.">
        <title>The Global Catalogue of Microorganisms (GCM) 10K type strain sequencing project: providing services to taxonomists for standard genome sequencing and annotation.</title>
        <authorList>
            <consortium name="The Broad Institute Genomics Platform"/>
            <consortium name="The Broad Institute Genome Sequencing Center for Infectious Disease"/>
            <person name="Wu L."/>
            <person name="Ma J."/>
        </authorList>
    </citation>
    <scope>NUCLEOTIDE SEQUENCE [LARGE SCALE GENOMIC DNA]</scope>
    <source>
        <strain evidence="2 3">JCM 10671</strain>
    </source>
</reference>
<evidence type="ECO:0000256" key="1">
    <source>
        <dbReference type="SAM" id="MobiDB-lite"/>
    </source>
</evidence>
<dbReference type="Proteomes" id="UP001500957">
    <property type="component" value="Unassembled WGS sequence"/>
</dbReference>
<organism evidence="2 3">
    <name type="scientific">Sporichthya brevicatena</name>
    <dbReference type="NCBI Taxonomy" id="171442"/>
    <lineage>
        <taxon>Bacteria</taxon>
        <taxon>Bacillati</taxon>
        <taxon>Actinomycetota</taxon>
        <taxon>Actinomycetes</taxon>
        <taxon>Sporichthyales</taxon>
        <taxon>Sporichthyaceae</taxon>
        <taxon>Sporichthya</taxon>
    </lineage>
</organism>
<feature type="compositionally biased region" description="Low complexity" evidence="1">
    <location>
        <begin position="1"/>
        <end position="21"/>
    </location>
</feature>
<evidence type="ECO:0000313" key="3">
    <source>
        <dbReference type="Proteomes" id="UP001500957"/>
    </source>
</evidence>
<name>A0ABN1H1Z2_9ACTN</name>
<evidence type="ECO:0000313" key="2">
    <source>
        <dbReference type="EMBL" id="GAA0626764.1"/>
    </source>
</evidence>
<comment type="caution">
    <text evidence="2">The sequence shown here is derived from an EMBL/GenBank/DDBJ whole genome shotgun (WGS) entry which is preliminary data.</text>
</comment>
<feature type="region of interest" description="Disordered" evidence="1">
    <location>
        <begin position="1"/>
        <end position="64"/>
    </location>
</feature>
<accession>A0ABN1H1Z2</accession>
<keyword evidence="3" id="KW-1185">Reference proteome</keyword>